<dbReference type="SUPFAM" id="SSF69318">
    <property type="entry name" value="Integrin alpha N-terminal domain"/>
    <property type="match status" value="1"/>
</dbReference>
<accession>A0A382XLF3</accession>
<evidence type="ECO:0000256" key="1">
    <source>
        <dbReference type="ARBA" id="ARBA00022729"/>
    </source>
</evidence>
<organism evidence="2">
    <name type="scientific">marine metagenome</name>
    <dbReference type="NCBI Taxonomy" id="408172"/>
    <lineage>
        <taxon>unclassified sequences</taxon>
        <taxon>metagenomes</taxon>
        <taxon>ecological metagenomes</taxon>
    </lineage>
</organism>
<dbReference type="EMBL" id="UINC01168788">
    <property type="protein sequence ID" value="SVD71997.1"/>
    <property type="molecule type" value="Genomic_DNA"/>
</dbReference>
<protein>
    <recommendedName>
        <fullName evidence="3">VCBS repeat-containing protein</fullName>
    </recommendedName>
</protein>
<feature type="non-terminal residue" evidence="2">
    <location>
        <position position="1"/>
    </location>
</feature>
<dbReference type="InterPro" id="IPR013517">
    <property type="entry name" value="FG-GAP"/>
</dbReference>
<evidence type="ECO:0000313" key="2">
    <source>
        <dbReference type="EMBL" id="SVD71997.1"/>
    </source>
</evidence>
<dbReference type="Pfam" id="PF13517">
    <property type="entry name" value="FG-GAP_3"/>
    <property type="match status" value="1"/>
</dbReference>
<gene>
    <name evidence="2" type="ORF">METZ01_LOCUS424851</name>
</gene>
<dbReference type="AlphaFoldDB" id="A0A382XLF3"/>
<dbReference type="InterPro" id="IPR028994">
    <property type="entry name" value="Integrin_alpha_N"/>
</dbReference>
<name>A0A382XLF3_9ZZZZ</name>
<evidence type="ECO:0008006" key="3">
    <source>
        <dbReference type="Google" id="ProtNLM"/>
    </source>
</evidence>
<keyword evidence="1" id="KW-0732">Signal</keyword>
<feature type="non-terminal residue" evidence="2">
    <location>
        <position position="207"/>
    </location>
</feature>
<proteinExistence type="predicted"/>
<sequence>MKKLLGFLFCYVFLSTNVLAQISFNRDTSINVQENGWVFKQAWVGGINATQLSEIDLNLDGTKDIIVFDKTGNKLSPFLSINNKYIFAPEYRTSFPSMHDWVLLEDFNCDGKEDIFTYSSGGIAIYENTSNSSLSFKLITSLLLSDYGGGNNYNLFVSSVDIPAISDIDYDGDLDILTFSILGGFVEFHKNMAIENNGNCDSLAFQF</sequence>
<reference evidence="2" key="1">
    <citation type="submission" date="2018-05" db="EMBL/GenBank/DDBJ databases">
        <authorList>
            <person name="Lanie J.A."/>
            <person name="Ng W.-L."/>
            <person name="Kazmierczak K.M."/>
            <person name="Andrzejewski T.M."/>
            <person name="Davidsen T.M."/>
            <person name="Wayne K.J."/>
            <person name="Tettelin H."/>
            <person name="Glass J.I."/>
            <person name="Rusch D."/>
            <person name="Podicherti R."/>
            <person name="Tsui H.-C.T."/>
            <person name="Winkler M.E."/>
        </authorList>
    </citation>
    <scope>NUCLEOTIDE SEQUENCE</scope>
</reference>